<dbReference type="Gene3D" id="2.130.10.10">
    <property type="entry name" value="YVTN repeat-like/Quinoprotein amine dehydrogenase"/>
    <property type="match status" value="1"/>
</dbReference>
<name>A0ABW8NKH9_9GAMM</name>
<dbReference type="PROSITE" id="PS51257">
    <property type="entry name" value="PROKAR_LIPOPROTEIN"/>
    <property type="match status" value="1"/>
</dbReference>
<evidence type="ECO:0000313" key="8">
    <source>
        <dbReference type="Proteomes" id="UP001620597"/>
    </source>
</evidence>
<dbReference type="Proteomes" id="UP001620597">
    <property type="component" value="Unassembled WGS sequence"/>
</dbReference>
<comment type="subcellular location">
    <subcellularLocation>
        <location evidence="4">Cell outer membrane</location>
        <topology evidence="4">Lipid-anchor</topology>
    </subcellularLocation>
</comment>
<dbReference type="SMART" id="SM00564">
    <property type="entry name" value="PQQ"/>
    <property type="match status" value="7"/>
</dbReference>
<dbReference type="Pfam" id="PF13360">
    <property type="entry name" value="PQQ_2"/>
    <property type="match status" value="1"/>
</dbReference>
<feature type="signal peptide" evidence="5">
    <location>
        <begin position="1"/>
        <end position="26"/>
    </location>
</feature>
<protein>
    <recommendedName>
        <fullName evidence="4">Outer membrane protein assembly factor BamB</fullName>
    </recommendedName>
</protein>
<dbReference type="InterPro" id="IPR015943">
    <property type="entry name" value="WD40/YVTN_repeat-like_dom_sf"/>
</dbReference>
<keyword evidence="4" id="KW-0449">Lipoprotein</keyword>
<dbReference type="RefSeq" id="WP_416206513.1">
    <property type="nucleotide sequence ID" value="NZ_JBBKTX010000016.1"/>
</dbReference>
<comment type="subunit">
    <text evidence="4">Part of the Bam complex.</text>
</comment>
<dbReference type="EMBL" id="JBBKTX010000016">
    <property type="protein sequence ID" value="MFK4753480.1"/>
    <property type="molecule type" value="Genomic_DNA"/>
</dbReference>
<dbReference type="HAMAP" id="MF_00923">
    <property type="entry name" value="OM_assembly_BamB"/>
    <property type="match status" value="1"/>
</dbReference>
<comment type="function">
    <text evidence="4">Part of the outer membrane protein assembly complex, which is involved in assembly and insertion of beta-barrel proteins into the outer membrane.</text>
</comment>
<sequence>MPARLILARVSALLAALLIGACSSQPQPPAENISSLGRSGLDIVWRNSIGDGPGSQYSRLQPVANGNVLYVADTSGSVWSLDLDSGRERWHQTLDMPVSAGLTLAGDNLLLVTDDGVLHSISAQQGEPVWQAQLSSEAVAAAGVDDSNVYVHTIDGRVSAFDLLSGEQRWSYETAMPILSVRGTAAPVVSGELVILGLANGKVIALDKRLGIPRWDVRLATPEGRSELERLVDADGTVVVDNKLIYAASYHGKVAAITITGETRWEEDGSSYTSPALSLGNVYLTLDDSRIQAFDVYGGDPVWTQSGLQGRQLGAVEAYRNNLVVTDSEGFLYLLSQVDGTLLARLSLVPNALHVSYPNQSEATRWRQLHGRDFGVRSPVLITEKGIVVYTNAGDVMLVTVAE</sequence>
<gene>
    <name evidence="4 7" type="primary">bamB</name>
    <name evidence="7" type="ORF">WG929_13770</name>
</gene>
<accession>A0ABW8NKH9</accession>
<proteinExistence type="inferred from homology"/>
<comment type="caution">
    <text evidence="7">The sequence shown here is derived from an EMBL/GenBank/DDBJ whole genome shotgun (WGS) entry which is preliminary data.</text>
</comment>
<feature type="domain" description="Pyrrolo-quinoline quinone repeat" evidence="6">
    <location>
        <begin position="75"/>
        <end position="305"/>
    </location>
</feature>
<reference evidence="7 8" key="1">
    <citation type="submission" date="2024-03" db="EMBL/GenBank/DDBJ databases">
        <title>High-quality draft genome sequence of Oceanobacter sp. wDCs-4.</title>
        <authorList>
            <person name="Dong C."/>
        </authorList>
    </citation>
    <scope>NUCLEOTIDE SEQUENCE [LARGE SCALE GENOMIC DNA]</scope>
    <source>
        <strain evidence="8">wDCs-4</strain>
    </source>
</reference>
<keyword evidence="8" id="KW-1185">Reference proteome</keyword>
<dbReference type="InterPro" id="IPR018391">
    <property type="entry name" value="PQQ_b-propeller_rpt"/>
</dbReference>
<keyword evidence="2 4" id="KW-0472">Membrane</keyword>
<evidence type="ECO:0000313" key="7">
    <source>
        <dbReference type="EMBL" id="MFK4753480.1"/>
    </source>
</evidence>
<dbReference type="InterPro" id="IPR002372">
    <property type="entry name" value="PQQ_rpt_dom"/>
</dbReference>
<keyword evidence="4" id="KW-0564">Palmitate</keyword>
<keyword evidence="1 4" id="KW-0732">Signal</keyword>
<evidence type="ECO:0000256" key="3">
    <source>
        <dbReference type="ARBA" id="ARBA00023237"/>
    </source>
</evidence>
<dbReference type="SUPFAM" id="SSF50998">
    <property type="entry name" value="Quinoprotein alcohol dehydrogenase-like"/>
    <property type="match status" value="1"/>
</dbReference>
<evidence type="ECO:0000256" key="2">
    <source>
        <dbReference type="ARBA" id="ARBA00023136"/>
    </source>
</evidence>
<evidence type="ECO:0000259" key="6">
    <source>
        <dbReference type="Pfam" id="PF13360"/>
    </source>
</evidence>
<organism evidence="7 8">
    <name type="scientific">Oceanobacter antarcticus</name>
    <dbReference type="NCBI Taxonomy" id="3133425"/>
    <lineage>
        <taxon>Bacteria</taxon>
        <taxon>Pseudomonadati</taxon>
        <taxon>Pseudomonadota</taxon>
        <taxon>Gammaproteobacteria</taxon>
        <taxon>Oceanospirillales</taxon>
        <taxon>Oceanospirillaceae</taxon>
        <taxon>Oceanobacter</taxon>
    </lineage>
</organism>
<comment type="similarity">
    <text evidence="4">Belongs to the BamB family.</text>
</comment>
<evidence type="ECO:0000256" key="5">
    <source>
        <dbReference type="SAM" id="SignalP"/>
    </source>
</evidence>
<dbReference type="InterPro" id="IPR017687">
    <property type="entry name" value="BamB"/>
</dbReference>
<dbReference type="InterPro" id="IPR011047">
    <property type="entry name" value="Quinoprotein_ADH-like_sf"/>
</dbReference>
<dbReference type="NCBIfam" id="TIGR03300">
    <property type="entry name" value="assembly_YfgL"/>
    <property type="match status" value="1"/>
</dbReference>
<evidence type="ECO:0000256" key="1">
    <source>
        <dbReference type="ARBA" id="ARBA00022729"/>
    </source>
</evidence>
<feature type="chain" id="PRO_5047503880" description="Outer membrane protein assembly factor BamB" evidence="5">
    <location>
        <begin position="27"/>
        <end position="403"/>
    </location>
</feature>
<dbReference type="PANTHER" id="PTHR34512:SF30">
    <property type="entry name" value="OUTER MEMBRANE PROTEIN ASSEMBLY FACTOR BAMB"/>
    <property type="match status" value="1"/>
</dbReference>
<evidence type="ECO:0000256" key="4">
    <source>
        <dbReference type="HAMAP-Rule" id="MF_00923"/>
    </source>
</evidence>
<dbReference type="PANTHER" id="PTHR34512">
    <property type="entry name" value="CELL SURFACE PROTEIN"/>
    <property type="match status" value="1"/>
</dbReference>
<keyword evidence="3 4" id="KW-0998">Cell outer membrane</keyword>